<dbReference type="SUPFAM" id="SSF140459">
    <property type="entry name" value="PE/PPE dimer-like"/>
    <property type="match status" value="1"/>
</dbReference>
<reference evidence="4 5" key="1">
    <citation type="submission" date="2019-12" db="EMBL/GenBank/DDBJ databases">
        <title>Complete genome sequence of Mycolicibacterium xenopi str. JCM15661T.</title>
        <authorList>
            <person name="Yoshida M."/>
            <person name="Fukano H."/>
            <person name="Asakura T."/>
            <person name="Hoshino Y."/>
        </authorList>
    </citation>
    <scope>NUCLEOTIDE SEQUENCE [LARGE SCALE GENOMIC DNA]</scope>
    <source>
        <strain evidence="4 5">JCM 15661T</strain>
    </source>
</reference>
<comment type="similarity">
    <text evidence="1">Belongs to the mycobacterial PPE family.</text>
</comment>
<gene>
    <name evidence="4" type="primary">PPE29_2</name>
    <name evidence="4" type="ORF">MYXE_25980</name>
</gene>
<feature type="domain" description="PPE family C-terminal" evidence="3">
    <location>
        <begin position="311"/>
        <end position="383"/>
    </location>
</feature>
<sequence>MIDFGVLPPEINSGRMYAGPGAGTMLVAAAAWDGLAAQLHSTAAAFTSVISDLAAGWQGASSAMMAEAAAAYAAWISATAVRAEQTATQANAAAAAYQTAFAATVPPPVIAANRAQLMTLVATNIFGQNTPAILATEAEYAEMWAQDAGAMYAYAASSATAARVTPFSPPPQTTTLAGPSAQAAAVAQAAATSAGTAHSTLPHAISALPQSLQSLAAPVSSAPTAAADPPNPVSSFLTFITGPTSPISYFPIGGVPYLLAFQNYLLPTAAQNYGTVAARVFGAQSAATGGMLEAGLDSGTRLLGSTGGTVAAGMGRAGYVGGLSVPQGWAVAAPTVKPLAVASPETGTTSAATAIAADGQGSLFSNMALSSLAGRAMAGSGGTATRSIGVGGAAGPGQSASATIIVIPDGD</sequence>
<dbReference type="KEGG" id="mxe:MYXE_25980"/>
<dbReference type="Pfam" id="PF12484">
    <property type="entry name" value="PPE-SVP"/>
    <property type="match status" value="1"/>
</dbReference>
<evidence type="ECO:0000259" key="3">
    <source>
        <dbReference type="Pfam" id="PF12484"/>
    </source>
</evidence>
<evidence type="ECO:0000256" key="1">
    <source>
        <dbReference type="ARBA" id="ARBA00010652"/>
    </source>
</evidence>
<dbReference type="PANTHER" id="PTHR46766:SF1">
    <property type="entry name" value="GLUTAMINE-RICH PROTEIN 2"/>
    <property type="match status" value="1"/>
</dbReference>
<dbReference type="GO" id="GO:0052572">
    <property type="term" value="P:response to host immune response"/>
    <property type="evidence" value="ECO:0007669"/>
    <property type="project" value="TreeGrafter"/>
</dbReference>
<name>A0AAD1M179_MYCXE</name>
<dbReference type="InterPro" id="IPR000030">
    <property type="entry name" value="PPE_dom"/>
</dbReference>
<evidence type="ECO:0000313" key="5">
    <source>
        <dbReference type="Proteomes" id="UP000464624"/>
    </source>
</evidence>
<dbReference type="AlphaFoldDB" id="A0AAD1M179"/>
<organism evidence="4 5">
    <name type="scientific">Mycobacterium xenopi</name>
    <dbReference type="NCBI Taxonomy" id="1789"/>
    <lineage>
        <taxon>Bacteria</taxon>
        <taxon>Bacillati</taxon>
        <taxon>Actinomycetota</taxon>
        <taxon>Actinomycetes</taxon>
        <taxon>Mycobacteriales</taxon>
        <taxon>Mycobacteriaceae</taxon>
        <taxon>Mycobacterium</taxon>
    </lineage>
</organism>
<dbReference type="Pfam" id="PF00823">
    <property type="entry name" value="PPE"/>
    <property type="match status" value="1"/>
</dbReference>
<dbReference type="Gene3D" id="1.20.1260.20">
    <property type="entry name" value="PPE superfamily"/>
    <property type="match status" value="1"/>
</dbReference>
<dbReference type="EMBL" id="AP022314">
    <property type="protein sequence ID" value="BBU22808.1"/>
    <property type="molecule type" value="Genomic_DNA"/>
</dbReference>
<evidence type="ECO:0000313" key="4">
    <source>
        <dbReference type="EMBL" id="BBU22808.1"/>
    </source>
</evidence>
<dbReference type="Proteomes" id="UP000464624">
    <property type="component" value="Chromosome"/>
</dbReference>
<feature type="domain" description="PPE" evidence="2">
    <location>
        <begin position="3"/>
        <end position="164"/>
    </location>
</feature>
<dbReference type="PANTHER" id="PTHR46766">
    <property type="entry name" value="GLUTAMINE-RICH PROTEIN 2"/>
    <property type="match status" value="1"/>
</dbReference>
<protein>
    <submittedName>
        <fullName evidence="4">Ribulose-phosphate 3-epimerase</fullName>
    </submittedName>
</protein>
<accession>A0AAD1M179</accession>
<proteinExistence type="inferred from homology"/>
<evidence type="ECO:0000259" key="2">
    <source>
        <dbReference type="Pfam" id="PF00823"/>
    </source>
</evidence>
<dbReference type="InterPro" id="IPR038332">
    <property type="entry name" value="PPE_sf"/>
</dbReference>
<dbReference type="InterPro" id="IPR022171">
    <property type="entry name" value="PPE_C"/>
</dbReference>
<dbReference type="FunFam" id="1.20.1260.20:FF:000001">
    <property type="entry name" value="PPE family protein PPE41"/>
    <property type="match status" value="1"/>
</dbReference>